<reference evidence="1" key="1">
    <citation type="submission" date="2022-12" db="EMBL/GenBank/DDBJ databases">
        <title>Draft genome assemblies for two species of Escallonia (Escalloniales).</title>
        <authorList>
            <person name="Chanderbali A."/>
            <person name="Dervinis C."/>
            <person name="Anghel I."/>
            <person name="Soltis D."/>
            <person name="Soltis P."/>
            <person name="Zapata F."/>
        </authorList>
    </citation>
    <scope>NUCLEOTIDE SEQUENCE</scope>
    <source>
        <strain evidence="1">UCBG64.0493</strain>
        <tissue evidence="1">Leaf</tissue>
    </source>
</reference>
<dbReference type="AlphaFoldDB" id="A0AA88XAD6"/>
<evidence type="ECO:0000313" key="1">
    <source>
        <dbReference type="EMBL" id="KAK3043056.1"/>
    </source>
</evidence>
<proteinExistence type="predicted"/>
<dbReference type="Proteomes" id="UP001188597">
    <property type="component" value="Unassembled WGS sequence"/>
</dbReference>
<comment type="caution">
    <text evidence="1">The sequence shown here is derived from an EMBL/GenBank/DDBJ whole genome shotgun (WGS) entry which is preliminary data.</text>
</comment>
<accession>A0AA88XAD6</accession>
<dbReference type="EMBL" id="JAVXUP010000012">
    <property type="protein sequence ID" value="KAK3043056.1"/>
    <property type="molecule type" value="Genomic_DNA"/>
</dbReference>
<sequence>VEYGLVIEILSRDDRFDHMLFQIFCNLIVCDNLVMDHGTTLIPVLNSHLGLTVRPQPWARLVLSHLSELGTKLGCKDVSKGHELRRFVSGIAKHMALITSSNIFRFLCEMTMNTLSNVWALLLNVDKDLAVIGIKAYIRRCKPNASASISNYLLIVYFGLGRDLAKDHHHVSFCAGFTSNFALWILLQASIKDSIRDLVAELVRMAFIDRFRGEEEGFHISTETRE</sequence>
<evidence type="ECO:0000313" key="2">
    <source>
        <dbReference type="Proteomes" id="UP001188597"/>
    </source>
</evidence>
<gene>
    <name evidence="1" type="ORF">RJ639_002624</name>
</gene>
<keyword evidence="2" id="KW-1185">Reference proteome</keyword>
<organism evidence="1 2">
    <name type="scientific">Escallonia herrerae</name>
    <dbReference type="NCBI Taxonomy" id="1293975"/>
    <lineage>
        <taxon>Eukaryota</taxon>
        <taxon>Viridiplantae</taxon>
        <taxon>Streptophyta</taxon>
        <taxon>Embryophyta</taxon>
        <taxon>Tracheophyta</taxon>
        <taxon>Spermatophyta</taxon>
        <taxon>Magnoliopsida</taxon>
        <taxon>eudicotyledons</taxon>
        <taxon>Gunneridae</taxon>
        <taxon>Pentapetalae</taxon>
        <taxon>asterids</taxon>
        <taxon>campanulids</taxon>
        <taxon>Escalloniales</taxon>
        <taxon>Escalloniaceae</taxon>
        <taxon>Escallonia</taxon>
    </lineage>
</organism>
<feature type="non-terminal residue" evidence="1">
    <location>
        <position position="1"/>
    </location>
</feature>
<protein>
    <submittedName>
        <fullName evidence="1">Uncharacterized protein</fullName>
    </submittedName>
</protein>
<name>A0AA88XAD6_9ASTE</name>